<evidence type="ECO:0000313" key="2">
    <source>
        <dbReference type="Proteomes" id="UP000009097"/>
    </source>
</evidence>
<protein>
    <submittedName>
        <fullName evidence="1">Uncharacterized protein</fullName>
    </submittedName>
</protein>
<evidence type="ECO:0000313" key="1">
    <source>
        <dbReference type="EMBL" id="KNB14981.1"/>
    </source>
</evidence>
<gene>
    <name evidence="1" type="ORF">FOXG_13718</name>
</gene>
<dbReference type="KEGG" id="fox:FOXG_13718"/>
<reference evidence="1" key="2">
    <citation type="journal article" date="2010" name="Nature">
        <title>Comparative genomics reveals mobile pathogenicity chromosomes in Fusarium.</title>
        <authorList>
            <person name="Ma L.J."/>
            <person name="van der Does H.C."/>
            <person name="Borkovich K.A."/>
            <person name="Coleman J.J."/>
            <person name="Daboussi M.J."/>
            <person name="Di Pietro A."/>
            <person name="Dufresne M."/>
            <person name="Freitag M."/>
            <person name="Grabherr M."/>
            <person name="Henrissat B."/>
            <person name="Houterman P.M."/>
            <person name="Kang S."/>
            <person name="Shim W.B."/>
            <person name="Woloshuk C."/>
            <person name="Xie X."/>
            <person name="Xu J.R."/>
            <person name="Antoniw J."/>
            <person name="Baker S.E."/>
            <person name="Bluhm B.H."/>
            <person name="Breakspear A."/>
            <person name="Brown D.W."/>
            <person name="Butchko R.A."/>
            <person name="Chapman S."/>
            <person name="Coulson R."/>
            <person name="Coutinho P.M."/>
            <person name="Danchin E.G."/>
            <person name="Diener A."/>
            <person name="Gale L.R."/>
            <person name="Gardiner D.M."/>
            <person name="Goff S."/>
            <person name="Hammond-Kosack K.E."/>
            <person name="Hilburn K."/>
            <person name="Hua-Van A."/>
            <person name="Jonkers W."/>
            <person name="Kazan K."/>
            <person name="Kodira C.D."/>
            <person name="Koehrsen M."/>
            <person name="Kumar L."/>
            <person name="Lee Y.H."/>
            <person name="Li L."/>
            <person name="Manners J.M."/>
            <person name="Miranda-Saavedra D."/>
            <person name="Mukherjee M."/>
            <person name="Park G."/>
            <person name="Park J."/>
            <person name="Park S.Y."/>
            <person name="Proctor R.H."/>
            <person name="Regev A."/>
            <person name="Ruiz-Roldan M.C."/>
            <person name="Sain D."/>
            <person name="Sakthikumar S."/>
            <person name="Sykes S."/>
            <person name="Schwartz D.C."/>
            <person name="Turgeon B.G."/>
            <person name="Wapinski I."/>
            <person name="Yoder O."/>
            <person name="Young S."/>
            <person name="Zeng Q."/>
            <person name="Zhou S."/>
            <person name="Galagan J."/>
            <person name="Cuomo C.A."/>
            <person name="Kistler H.C."/>
            <person name="Rep M."/>
        </authorList>
    </citation>
    <scope>NUCLEOTIDE SEQUENCE [LARGE SCALE GENOMIC DNA]</scope>
    <source>
        <strain evidence="1">4287</strain>
    </source>
</reference>
<name>A0A0J9VW64_FUSO4</name>
<dbReference type="OrthoDB" id="5097462at2759"/>
<accession>A0A0J9VW64</accession>
<dbReference type="VEuPathDB" id="FungiDB:FOXG_13718"/>
<proteinExistence type="predicted"/>
<dbReference type="EMBL" id="DS231715">
    <property type="protein sequence ID" value="KNB14981.1"/>
    <property type="molecule type" value="Genomic_DNA"/>
</dbReference>
<dbReference type="PROSITE" id="PS51257">
    <property type="entry name" value="PROKAR_LIPOPROTEIN"/>
    <property type="match status" value="1"/>
</dbReference>
<dbReference type="AlphaFoldDB" id="A0A0J9VW64"/>
<dbReference type="RefSeq" id="XP_018253026.1">
    <property type="nucleotide sequence ID" value="XM_018393712.1"/>
</dbReference>
<dbReference type="GeneID" id="28954959"/>
<organism evidence="1 2">
    <name type="scientific">Fusarium oxysporum f. sp. lycopersici (strain 4287 / CBS 123668 / FGSC 9935 / NRRL 34936)</name>
    <name type="common">Fusarium vascular wilt of tomato</name>
    <dbReference type="NCBI Taxonomy" id="426428"/>
    <lineage>
        <taxon>Eukaryota</taxon>
        <taxon>Fungi</taxon>
        <taxon>Dikarya</taxon>
        <taxon>Ascomycota</taxon>
        <taxon>Pezizomycotina</taxon>
        <taxon>Sordariomycetes</taxon>
        <taxon>Hypocreomycetidae</taxon>
        <taxon>Hypocreales</taxon>
        <taxon>Nectriaceae</taxon>
        <taxon>Fusarium</taxon>
        <taxon>Fusarium oxysporum species complex</taxon>
    </lineage>
</organism>
<dbReference type="Proteomes" id="UP000009097">
    <property type="component" value="Unassembled WGS sequence"/>
</dbReference>
<reference evidence="1" key="1">
    <citation type="submission" date="2007-04" db="EMBL/GenBank/DDBJ databases">
        <authorList>
            <consortium name="The Broad Institute Genome Sequencing Platform"/>
            <person name="Birren B."/>
            <person name="Lander E."/>
            <person name="Galagan J."/>
            <person name="Nusbaum C."/>
            <person name="Devon K."/>
            <person name="Ma L.-J."/>
            <person name="Jaffe D."/>
            <person name="Butler J."/>
            <person name="Alvarez P."/>
            <person name="Gnerre S."/>
            <person name="Grabherr M."/>
            <person name="Kleber M."/>
            <person name="Mauceli E."/>
            <person name="Brockman W."/>
            <person name="MacCallum I.A."/>
            <person name="Young S."/>
            <person name="LaButti K."/>
            <person name="DeCaprio D."/>
            <person name="Crawford M."/>
            <person name="Koehrsen M."/>
            <person name="Engels R."/>
            <person name="Montgomery P."/>
            <person name="Pearson M."/>
            <person name="Howarth C."/>
            <person name="Larson L."/>
            <person name="White J."/>
            <person name="O'Leary S."/>
            <person name="Kodira C."/>
            <person name="Zeng Q."/>
            <person name="Yandava C."/>
            <person name="Alvarado L."/>
            <person name="Kistler C."/>
            <person name="Shim W.-B."/>
            <person name="Kang S."/>
            <person name="Woloshuk C."/>
        </authorList>
    </citation>
    <scope>NUCLEOTIDE SEQUENCE</scope>
    <source>
        <strain evidence="1">4287</strain>
    </source>
</reference>
<sequence>MGKIVGKFKAGALRGIAAPHASLTGCHFDELARSGAHLTSLRLNKYSFLRQDSSALTSLSDVLINRISNDFPQLESLNIYDKTRSGRYTHHMNDRDRYRWCRKIDKVASSLPTLTNGAWNMSEESSEDPSQEYLFPNVLKGYTYALANRDVKVELTRGTSVPSSSISPPPSAFKRIPFSGTLRKLAHDMRSFLSGEFKHLMMTILPALKSVTIRFEPRSPAEESKDSHLSTNRIAVISEFISKLSSIDLISFDNQVRSNHSREIAFTEALGNTPQWNGPKAVIFCGRRNLRLFSAIINQFAPNTVKAAQLPQYTAKRHPLALKSACPLLKGLRADVSAITSRSRTLACMSSNTLRAMNRDFPHLEALVLDQVDAHMIMSGGGRIYKKPYRPNLNECVEKLVTQLKAMSRLRRYAFTLQQYWLCKEYDCELFNMGVRSLSGDESDDPLHATSEPNEWPYWLPTAAQQEKWHSELITRILEAVPQLKELCIVLDPLEYHRGTKTENIVTVRRVQFGYLEKPSQFPYVLADID</sequence>